<protein>
    <recommendedName>
        <fullName evidence="3">2-oxo-4-hydroxy-4-carboxy-5-ureidoimidazoline decarboxylase</fullName>
        <ecNumber evidence="3">4.1.1.97</ecNumber>
    </recommendedName>
</protein>
<evidence type="ECO:0000256" key="2">
    <source>
        <dbReference type="ARBA" id="ARBA00004754"/>
    </source>
</evidence>
<evidence type="ECO:0000259" key="7">
    <source>
        <dbReference type="Pfam" id="PF09349"/>
    </source>
</evidence>
<sequence>MPAPLLYGSAMILGIVAPAAETALEMARVNAMDRTAFVATFGGVFENSPWVAAGAFPSAPFASPSALHAAMMGVVRAAPEADRLRLLNAHPELAGKEARAKAMTDHSVAEQGSAGLDRMSEADFARFDRLNAAYREKFGFPFIIAVRGRSRAEIVSEFERRLANPPAVEMEADIEQVGLITRMRLERRLGPFE</sequence>
<gene>
    <name evidence="8" type="primary">uao</name>
    <name evidence="8" type="ORF">MPOCJGCO_3070</name>
</gene>
<dbReference type="Pfam" id="PF09349">
    <property type="entry name" value="OHCU_decarbox"/>
    <property type="match status" value="1"/>
</dbReference>
<keyword evidence="4" id="KW-0659">Purine metabolism</keyword>
<reference evidence="8" key="2">
    <citation type="submission" date="2021-08" db="EMBL/GenBank/DDBJ databases">
        <authorList>
            <person name="Tani A."/>
            <person name="Ola A."/>
            <person name="Ogura Y."/>
            <person name="Katsura K."/>
            <person name="Hayashi T."/>
        </authorList>
    </citation>
    <scope>NUCLEOTIDE SEQUENCE</scope>
    <source>
        <strain evidence="8">DSM 23632</strain>
    </source>
</reference>
<dbReference type="SUPFAM" id="SSF158694">
    <property type="entry name" value="UraD-Like"/>
    <property type="match status" value="1"/>
</dbReference>
<comment type="caution">
    <text evidence="8">The sequence shown here is derived from an EMBL/GenBank/DDBJ whole genome shotgun (WGS) entry which is preliminary data.</text>
</comment>
<dbReference type="InterPro" id="IPR036778">
    <property type="entry name" value="OHCU_decarboxylase_sf"/>
</dbReference>
<evidence type="ECO:0000256" key="5">
    <source>
        <dbReference type="ARBA" id="ARBA00022793"/>
    </source>
</evidence>
<dbReference type="PANTHER" id="PTHR43466">
    <property type="entry name" value="2-OXO-4-HYDROXY-4-CARBOXY-5-UREIDOIMIDAZOLINE DECARBOXYLASE-RELATED"/>
    <property type="match status" value="1"/>
</dbReference>
<evidence type="ECO:0000256" key="4">
    <source>
        <dbReference type="ARBA" id="ARBA00022631"/>
    </source>
</evidence>
<proteinExistence type="predicted"/>
<evidence type="ECO:0000313" key="9">
    <source>
        <dbReference type="Proteomes" id="UP001055057"/>
    </source>
</evidence>
<reference evidence="8" key="1">
    <citation type="journal article" date="2021" name="Front. Microbiol.">
        <title>Comprehensive Comparative Genomics and Phenotyping of Methylobacterium Species.</title>
        <authorList>
            <person name="Alessa O."/>
            <person name="Ogura Y."/>
            <person name="Fujitani Y."/>
            <person name="Takami H."/>
            <person name="Hayashi T."/>
            <person name="Sahin N."/>
            <person name="Tani A."/>
        </authorList>
    </citation>
    <scope>NUCLEOTIDE SEQUENCE</scope>
    <source>
        <strain evidence="8">DSM 23632</strain>
    </source>
</reference>
<dbReference type="NCBIfam" id="TIGR03164">
    <property type="entry name" value="UHCUDC"/>
    <property type="match status" value="1"/>
</dbReference>
<dbReference type="PANTHER" id="PTHR43466:SF1">
    <property type="entry name" value="2-OXO-4-HYDROXY-4-CARBOXY-5-UREIDOIMIDAZOLINE DECARBOXYLASE-RELATED"/>
    <property type="match status" value="1"/>
</dbReference>
<dbReference type="RefSeq" id="WP_238183530.1">
    <property type="nucleotide sequence ID" value="NZ_BPRB01000174.1"/>
</dbReference>
<name>A0ABQ4U2H7_9HYPH</name>
<dbReference type="Gene3D" id="1.10.3330.10">
    <property type="entry name" value="Oxo-4-hydroxy-4-carboxy-5-ureidoimidazoline decarboxylase"/>
    <property type="match status" value="1"/>
</dbReference>
<dbReference type="Proteomes" id="UP001055057">
    <property type="component" value="Unassembled WGS sequence"/>
</dbReference>
<dbReference type="InterPro" id="IPR017580">
    <property type="entry name" value="OHCU_decarboxylase-1"/>
</dbReference>
<dbReference type="EC" id="4.1.1.97" evidence="3"/>
<organism evidence="8 9">
    <name type="scientific">Methylobacterium trifolii</name>
    <dbReference type="NCBI Taxonomy" id="1003092"/>
    <lineage>
        <taxon>Bacteria</taxon>
        <taxon>Pseudomonadati</taxon>
        <taxon>Pseudomonadota</taxon>
        <taxon>Alphaproteobacteria</taxon>
        <taxon>Hyphomicrobiales</taxon>
        <taxon>Methylobacteriaceae</taxon>
        <taxon>Methylobacterium</taxon>
    </lineage>
</organism>
<keyword evidence="6" id="KW-0456">Lyase</keyword>
<dbReference type="InterPro" id="IPR018020">
    <property type="entry name" value="OHCU_decarboxylase"/>
</dbReference>
<accession>A0ABQ4U2H7</accession>
<evidence type="ECO:0000256" key="6">
    <source>
        <dbReference type="ARBA" id="ARBA00023239"/>
    </source>
</evidence>
<keyword evidence="5" id="KW-0210">Decarboxylase</keyword>
<evidence type="ECO:0000256" key="1">
    <source>
        <dbReference type="ARBA" id="ARBA00001163"/>
    </source>
</evidence>
<comment type="catalytic activity">
    <reaction evidence="1">
        <text>5-hydroxy-2-oxo-4-ureido-2,5-dihydro-1H-imidazole-5-carboxylate + H(+) = (S)-allantoin + CO2</text>
        <dbReference type="Rhea" id="RHEA:26301"/>
        <dbReference type="ChEBI" id="CHEBI:15378"/>
        <dbReference type="ChEBI" id="CHEBI:15678"/>
        <dbReference type="ChEBI" id="CHEBI:16526"/>
        <dbReference type="ChEBI" id="CHEBI:58639"/>
        <dbReference type="EC" id="4.1.1.97"/>
    </reaction>
</comment>
<feature type="domain" description="Oxo-4-hydroxy-4-carboxy-5-ureidoimidazoline decarboxylase" evidence="7">
    <location>
        <begin position="30"/>
        <end position="186"/>
    </location>
</feature>
<comment type="pathway">
    <text evidence="2">Purine metabolism; urate degradation; (S)-allantoin from urate: step 3/3.</text>
</comment>
<keyword evidence="9" id="KW-1185">Reference proteome</keyword>
<dbReference type="EMBL" id="BPRB01000174">
    <property type="protein sequence ID" value="GJE60951.1"/>
    <property type="molecule type" value="Genomic_DNA"/>
</dbReference>
<evidence type="ECO:0000313" key="8">
    <source>
        <dbReference type="EMBL" id="GJE60951.1"/>
    </source>
</evidence>
<evidence type="ECO:0000256" key="3">
    <source>
        <dbReference type="ARBA" id="ARBA00012257"/>
    </source>
</evidence>